<keyword evidence="3" id="KW-0436">Ligase</keyword>
<evidence type="ECO:0000313" key="6">
    <source>
        <dbReference type="EMBL" id="GAH84697.1"/>
    </source>
</evidence>
<dbReference type="GO" id="GO:0016405">
    <property type="term" value="F:CoA-ligase activity"/>
    <property type="evidence" value="ECO:0007669"/>
    <property type="project" value="UniProtKB-ARBA"/>
</dbReference>
<evidence type="ECO:0000259" key="5">
    <source>
        <dbReference type="Pfam" id="PF00501"/>
    </source>
</evidence>
<feature type="non-terminal residue" evidence="6">
    <location>
        <position position="1"/>
    </location>
</feature>
<feature type="non-terminal residue" evidence="6">
    <location>
        <position position="237"/>
    </location>
</feature>
<sequence>KFAENHLHPDALKSLEDLRKFPFTRKSELREGYPFGLFTAPLEKIVEFHISSGTTGKPVVNGYTRKDIQVWSEVMARALACAGTTSKDVVHNAYGYGLFTGGLGVHYGAQLIGAKTIPISGGQTRRQIMIMQDFKSTVLTCTPSYALHIAEAAEEMGINPRELSLRVGILGAEAWSENMRKEIEAQLGIDALDIYGLTEIIGPGVAQECEAKEGMHIFEDHFLPEIIDPKTGKVLEE</sequence>
<keyword evidence="4" id="KW-0547">Nucleotide-binding</keyword>
<dbReference type="PANTHER" id="PTHR43439">
    <property type="entry name" value="PHENYLACETATE-COENZYME A LIGASE"/>
    <property type="match status" value="1"/>
</dbReference>
<dbReference type="SUPFAM" id="SSF56801">
    <property type="entry name" value="Acetyl-CoA synthetase-like"/>
    <property type="match status" value="1"/>
</dbReference>
<dbReference type="InterPro" id="IPR051414">
    <property type="entry name" value="Adenylate-forming_Reductase"/>
</dbReference>
<dbReference type="GO" id="GO:0000166">
    <property type="term" value="F:nucleotide binding"/>
    <property type="evidence" value="ECO:0007669"/>
    <property type="project" value="UniProtKB-KW"/>
</dbReference>
<organism evidence="6">
    <name type="scientific">marine sediment metagenome</name>
    <dbReference type="NCBI Taxonomy" id="412755"/>
    <lineage>
        <taxon>unclassified sequences</taxon>
        <taxon>metagenomes</taxon>
        <taxon>ecological metagenomes</taxon>
    </lineage>
</organism>
<comment type="pathway">
    <text evidence="1">Aromatic compound metabolism.</text>
</comment>
<comment type="caution">
    <text evidence="6">The sequence shown here is derived from an EMBL/GenBank/DDBJ whole genome shotgun (WGS) entry which is preliminary data.</text>
</comment>
<dbReference type="InterPro" id="IPR042099">
    <property type="entry name" value="ANL_N_sf"/>
</dbReference>
<feature type="domain" description="AMP-dependent synthetase/ligase" evidence="5">
    <location>
        <begin position="51"/>
        <end position="211"/>
    </location>
</feature>
<dbReference type="GO" id="GO:0032787">
    <property type="term" value="P:monocarboxylic acid metabolic process"/>
    <property type="evidence" value="ECO:0007669"/>
    <property type="project" value="UniProtKB-ARBA"/>
</dbReference>
<evidence type="ECO:0000256" key="1">
    <source>
        <dbReference type="ARBA" id="ARBA00005211"/>
    </source>
</evidence>
<dbReference type="GO" id="GO:0042537">
    <property type="term" value="P:benzene-containing compound metabolic process"/>
    <property type="evidence" value="ECO:0007669"/>
    <property type="project" value="UniProtKB-ARBA"/>
</dbReference>
<protein>
    <recommendedName>
        <fullName evidence="5">AMP-dependent synthetase/ligase domain-containing protein</fullName>
    </recommendedName>
</protein>
<dbReference type="InterPro" id="IPR000873">
    <property type="entry name" value="AMP-dep_synth/lig_dom"/>
</dbReference>
<evidence type="ECO:0000256" key="2">
    <source>
        <dbReference type="ARBA" id="ARBA00011245"/>
    </source>
</evidence>
<accession>X1ISJ0</accession>
<reference evidence="6" key="1">
    <citation type="journal article" date="2014" name="Front. Microbiol.">
        <title>High frequency of phylogenetically diverse reductive dehalogenase-homologous genes in deep subseafloor sedimentary metagenomes.</title>
        <authorList>
            <person name="Kawai M."/>
            <person name="Futagami T."/>
            <person name="Toyoda A."/>
            <person name="Takaki Y."/>
            <person name="Nishi S."/>
            <person name="Hori S."/>
            <person name="Arai W."/>
            <person name="Tsubouchi T."/>
            <person name="Morono Y."/>
            <person name="Uchiyama I."/>
            <person name="Ito T."/>
            <person name="Fujiyama A."/>
            <person name="Inagaki F."/>
            <person name="Takami H."/>
        </authorList>
    </citation>
    <scope>NUCLEOTIDE SEQUENCE</scope>
    <source>
        <strain evidence="6">Expedition CK06-06</strain>
    </source>
</reference>
<gene>
    <name evidence="6" type="ORF">S03H2_61592</name>
</gene>
<dbReference type="AlphaFoldDB" id="X1ISJ0"/>
<dbReference type="PANTHER" id="PTHR43439:SF1">
    <property type="entry name" value="PHENYLACETATE-COENZYME A LIGASE"/>
    <property type="match status" value="1"/>
</dbReference>
<name>X1ISJ0_9ZZZZ</name>
<proteinExistence type="predicted"/>
<evidence type="ECO:0000256" key="4">
    <source>
        <dbReference type="ARBA" id="ARBA00022741"/>
    </source>
</evidence>
<evidence type="ECO:0000256" key="3">
    <source>
        <dbReference type="ARBA" id="ARBA00022598"/>
    </source>
</evidence>
<dbReference type="FunFam" id="3.40.50.12780:FF:000016">
    <property type="entry name" value="Phenylacetate-coenzyme A ligase"/>
    <property type="match status" value="1"/>
</dbReference>
<dbReference type="EMBL" id="BARU01039760">
    <property type="protein sequence ID" value="GAH84697.1"/>
    <property type="molecule type" value="Genomic_DNA"/>
</dbReference>
<comment type="subunit">
    <text evidence="2">Monomer.</text>
</comment>
<dbReference type="Pfam" id="PF00501">
    <property type="entry name" value="AMP-binding"/>
    <property type="match status" value="1"/>
</dbReference>
<dbReference type="Gene3D" id="3.40.50.12780">
    <property type="entry name" value="N-terminal domain of ligase-like"/>
    <property type="match status" value="1"/>
</dbReference>
<dbReference type="GO" id="GO:0016878">
    <property type="term" value="F:acid-thiol ligase activity"/>
    <property type="evidence" value="ECO:0007669"/>
    <property type="project" value="UniProtKB-ARBA"/>
</dbReference>